<gene>
    <name evidence="1" type="ORF">CCZ37_12310</name>
</gene>
<keyword evidence="2" id="KW-1185">Reference proteome</keyword>
<name>A0A223N0E6_9VIBR</name>
<dbReference type="EMBL" id="CP022741">
    <property type="protein sequence ID" value="ASU23324.1"/>
    <property type="molecule type" value="Genomic_DNA"/>
</dbReference>
<dbReference type="AlphaFoldDB" id="A0A223N0E6"/>
<evidence type="ECO:0008006" key="3">
    <source>
        <dbReference type="Google" id="ProtNLM"/>
    </source>
</evidence>
<proteinExistence type="predicted"/>
<dbReference type="Proteomes" id="UP000215148">
    <property type="component" value="Chromosome 1"/>
</dbReference>
<accession>A0A223N0E6</accession>
<dbReference type="RefSeq" id="WP_094500654.1">
    <property type="nucleotide sequence ID" value="NZ_CAWNHI010000001.1"/>
</dbReference>
<evidence type="ECO:0000313" key="2">
    <source>
        <dbReference type="Proteomes" id="UP000215148"/>
    </source>
</evidence>
<evidence type="ECO:0000313" key="1">
    <source>
        <dbReference type="EMBL" id="ASU23324.1"/>
    </source>
</evidence>
<dbReference type="KEGG" id="vqi:CCZ37_12310"/>
<sequence>MLNRKIKLSQSAKRLVCYLNIKFNKEFGYPDQPSWGYAFSYLLAKQSDSVEFNELAEKAVMHLKRQDNNHPNYSWEFVVFALQKLKKQNRLNKGFFLDGYHEKGTRMFNWFLLRNINKIFCGQFSIFDKFKLHIGLFFFQNKDGLILDEFKTRSLQYHAFCLFILAHIIEQHPENKTLKKRFLEGVKCAISYILKDGTAIYIGRGQEQIFGYGSLIYALEFCHSHIEKLDENILNKLVDKVISLQREDGSYPLVLRSRQPEDNDVCFKSDHPDGWYGYNTLYDYQPFLGYCLFMAGTFK</sequence>
<protein>
    <recommendedName>
        <fullName evidence="3">Prenyltransferase</fullName>
    </recommendedName>
</protein>
<reference evidence="1 2" key="1">
    <citation type="submission" date="2017-08" db="EMBL/GenBank/DDBJ databases">
        <title>The Vibrio qinghaiensis sp.-Q67 is a luminous bacteria isolated firstly from Qinghai lake, Qinghai province, China, which has been proved to be very sensitive to detect environmental and food pollutants. Therefore, complete genome analysis of V. qinghaiensis sp.-Q67 highlights the potential application of this strain on detection of hazards in the contaminated environments.</title>
        <authorList>
            <person name="Gong L."/>
        </authorList>
    </citation>
    <scope>NUCLEOTIDE SEQUENCE [LARGE SCALE GENOMIC DNA]</scope>
    <source>
        <strain evidence="1 2">Q67</strain>
    </source>
</reference>
<organism evidence="1 2">
    <name type="scientific">Vibrio qinghaiensis</name>
    <dbReference type="NCBI Taxonomy" id="2025808"/>
    <lineage>
        <taxon>Bacteria</taxon>
        <taxon>Pseudomonadati</taxon>
        <taxon>Pseudomonadota</taxon>
        <taxon>Gammaproteobacteria</taxon>
        <taxon>Vibrionales</taxon>
        <taxon>Vibrionaceae</taxon>
        <taxon>Vibrio</taxon>
    </lineage>
</organism>